<reference evidence="3" key="1">
    <citation type="journal article" date="2011" name="Environ. Microbiol.">
        <title>Genomic insights into the metabolic potential of the polycyclic aromatic hydrocarbon degrading sulfate-reducing Deltaproteobacterium N47.</title>
        <authorList>
            <person name="Bergmann F."/>
            <person name="Selesi D."/>
            <person name="Weinmaier T."/>
            <person name="Tischler P."/>
            <person name="Rattei T."/>
            <person name="Meckenstock R.U."/>
        </authorList>
    </citation>
    <scope>NUCLEOTIDE SEQUENCE</scope>
</reference>
<evidence type="ECO:0000313" key="3">
    <source>
        <dbReference type="EMBL" id="CBX30195.1"/>
    </source>
</evidence>
<dbReference type="Gene3D" id="3.40.1740.10">
    <property type="entry name" value="VC0467-like"/>
    <property type="match status" value="1"/>
</dbReference>
<dbReference type="EMBL" id="FR695874">
    <property type="protein sequence ID" value="CBX30195.1"/>
    <property type="molecule type" value="Genomic_DNA"/>
</dbReference>
<comment type="similarity">
    <text evidence="1 2">Belongs to the UPF0301 (AlgH) family.</text>
</comment>
<evidence type="ECO:0000256" key="2">
    <source>
        <dbReference type="HAMAP-Rule" id="MF_00758"/>
    </source>
</evidence>
<accession>E1YHS6</accession>
<sequence length="199" mass="21900">MFVFIMENFMEENNQPFFLKGQFLFAMPEMADPNFSGTVTCISEHTQEGAFGIVINRISSFVTGKDIFDELKIAYIPGAEQIPVYMGGPVHTGEIFILHGQPFEYESCFMITPFLAMSNTLDIVTAIAVGNGPKSYIIALGCAGWGPGQLEYEIKENAWLTCCVSEDILFNTSVETMWDATAKKMGINPALLSIKAGHA</sequence>
<dbReference type="InterPro" id="IPR003774">
    <property type="entry name" value="AlgH-like"/>
</dbReference>
<dbReference type="GO" id="GO:0005829">
    <property type="term" value="C:cytosol"/>
    <property type="evidence" value="ECO:0007669"/>
    <property type="project" value="TreeGrafter"/>
</dbReference>
<proteinExistence type="inferred from homology"/>
<dbReference type="SUPFAM" id="SSF143456">
    <property type="entry name" value="VC0467-like"/>
    <property type="match status" value="1"/>
</dbReference>
<dbReference type="AlphaFoldDB" id="E1YHS6"/>
<protein>
    <recommendedName>
        <fullName evidence="2">UPF0301 protein N47_D30040</fullName>
    </recommendedName>
</protein>
<name>E1YHS6_9BACT</name>
<dbReference type="PANTHER" id="PTHR30327">
    <property type="entry name" value="UNCHARACTERIZED PROTEIN YQGE"/>
    <property type="match status" value="1"/>
</dbReference>
<dbReference type="HAMAP" id="MF_00758">
    <property type="entry name" value="UPF0301"/>
    <property type="match status" value="1"/>
</dbReference>
<dbReference type="Pfam" id="PF02622">
    <property type="entry name" value="DUF179"/>
    <property type="match status" value="1"/>
</dbReference>
<gene>
    <name evidence="3" type="ORF">N47_D30040</name>
</gene>
<organism evidence="3">
    <name type="scientific">uncultured Desulfobacterium sp</name>
    <dbReference type="NCBI Taxonomy" id="201089"/>
    <lineage>
        <taxon>Bacteria</taxon>
        <taxon>Pseudomonadati</taxon>
        <taxon>Thermodesulfobacteriota</taxon>
        <taxon>Desulfobacteria</taxon>
        <taxon>Desulfobacterales</taxon>
        <taxon>Desulfobacteriaceae</taxon>
        <taxon>Desulfobacterium</taxon>
        <taxon>environmental samples</taxon>
    </lineage>
</organism>
<evidence type="ECO:0000256" key="1">
    <source>
        <dbReference type="ARBA" id="ARBA00009600"/>
    </source>
</evidence>
<dbReference type="PANTHER" id="PTHR30327:SF1">
    <property type="entry name" value="UPF0301 PROTEIN YQGE"/>
    <property type="match status" value="1"/>
</dbReference>